<feature type="compositionally biased region" description="Basic residues" evidence="2">
    <location>
        <begin position="441"/>
        <end position="462"/>
    </location>
</feature>
<evidence type="ECO:0000313" key="5">
    <source>
        <dbReference type="Proteomes" id="UP001061958"/>
    </source>
</evidence>
<evidence type="ECO:0000259" key="3">
    <source>
        <dbReference type="PROSITE" id="PS50020"/>
    </source>
</evidence>
<dbReference type="PANTHER" id="PTHR12375">
    <property type="entry name" value="RNA-BINDING PROTEIN LUC7-RELATED"/>
    <property type="match status" value="1"/>
</dbReference>
<keyword evidence="5" id="KW-1185">Reference proteome</keyword>
<dbReference type="GO" id="GO:0005685">
    <property type="term" value="C:U1 snRNP"/>
    <property type="evidence" value="ECO:0007669"/>
    <property type="project" value="InterPro"/>
</dbReference>
<feature type="compositionally biased region" description="Basic residues" evidence="2">
    <location>
        <begin position="476"/>
        <end position="495"/>
    </location>
</feature>
<reference evidence="4" key="1">
    <citation type="journal article" date="2022" name="Proc. Natl. Acad. Sci. U.S.A.">
        <title>Life cycle and functional genomics of the unicellular red alga Galdieria for elucidating algal and plant evolution and industrial use.</title>
        <authorList>
            <person name="Hirooka S."/>
            <person name="Itabashi T."/>
            <person name="Ichinose T.M."/>
            <person name="Onuma R."/>
            <person name="Fujiwara T."/>
            <person name="Yamashita S."/>
            <person name="Jong L.W."/>
            <person name="Tomita R."/>
            <person name="Iwane A.H."/>
            <person name="Miyagishima S.Y."/>
        </authorList>
    </citation>
    <scope>NUCLEOTIDE SEQUENCE</scope>
    <source>
        <strain evidence="4">NBRC 102759</strain>
    </source>
</reference>
<feature type="compositionally biased region" description="Basic and acidic residues" evidence="2">
    <location>
        <begin position="218"/>
        <end position="227"/>
    </location>
</feature>
<dbReference type="InterPro" id="IPR001202">
    <property type="entry name" value="WW_dom"/>
</dbReference>
<protein>
    <recommendedName>
        <fullName evidence="3">WW domain-containing protein</fullName>
    </recommendedName>
</protein>
<evidence type="ECO:0000313" key="4">
    <source>
        <dbReference type="EMBL" id="GJQ10696.1"/>
    </source>
</evidence>
<name>A0A9C7PVI1_9RHOD</name>
<proteinExistence type="inferred from homology"/>
<comment type="caution">
    <text evidence="4">The sequence shown here is derived from an EMBL/GenBank/DDBJ whole genome shotgun (WGS) entry which is preliminary data.</text>
</comment>
<dbReference type="GO" id="GO:0003729">
    <property type="term" value="F:mRNA binding"/>
    <property type="evidence" value="ECO:0007669"/>
    <property type="project" value="InterPro"/>
</dbReference>
<organism evidence="4 5">
    <name type="scientific">Galdieria partita</name>
    <dbReference type="NCBI Taxonomy" id="83374"/>
    <lineage>
        <taxon>Eukaryota</taxon>
        <taxon>Rhodophyta</taxon>
        <taxon>Bangiophyceae</taxon>
        <taxon>Galdieriales</taxon>
        <taxon>Galdieriaceae</taxon>
        <taxon>Galdieria</taxon>
    </lineage>
</organism>
<accession>A0A9C7PVI1</accession>
<comment type="similarity">
    <text evidence="1">Belongs to the Luc7 family.</text>
</comment>
<dbReference type="Pfam" id="PF00397">
    <property type="entry name" value="WW"/>
    <property type="match status" value="1"/>
</dbReference>
<evidence type="ECO:0000256" key="1">
    <source>
        <dbReference type="ARBA" id="ARBA00005655"/>
    </source>
</evidence>
<dbReference type="CDD" id="cd00201">
    <property type="entry name" value="WW"/>
    <property type="match status" value="1"/>
</dbReference>
<dbReference type="PROSITE" id="PS50020">
    <property type="entry name" value="WW_DOMAIN_2"/>
    <property type="match status" value="1"/>
</dbReference>
<dbReference type="InterPro" id="IPR036020">
    <property type="entry name" value="WW_dom_sf"/>
</dbReference>
<dbReference type="SMART" id="SM00456">
    <property type="entry name" value="WW"/>
    <property type="match status" value="1"/>
</dbReference>
<evidence type="ECO:0000256" key="2">
    <source>
        <dbReference type="SAM" id="MobiDB-lite"/>
    </source>
</evidence>
<dbReference type="Pfam" id="PF03194">
    <property type="entry name" value="LUC7"/>
    <property type="match status" value="2"/>
</dbReference>
<dbReference type="GO" id="GO:0006376">
    <property type="term" value="P:mRNA splice site recognition"/>
    <property type="evidence" value="ECO:0007669"/>
    <property type="project" value="InterPro"/>
</dbReference>
<dbReference type="Proteomes" id="UP001061958">
    <property type="component" value="Unassembled WGS sequence"/>
</dbReference>
<dbReference type="Gene3D" id="2.20.70.10">
    <property type="match status" value="1"/>
</dbReference>
<feature type="compositionally biased region" description="Polar residues" evidence="2">
    <location>
        <begin position="201"/>
        <end position="217"/>
    </location>
</feature>
<feature type="domain" description="WW" evidence="3">
    <location>
        <begin position="293"/>
        <end position="326"/>
    </location>
</feature>
<feature type="region of interest" description="Disordered" evidence="2">
    <location>
        <begin position="201"/>
        <end position="269"/>
    </location>
</feature>
<dbReference type="AlphaFoldDB" id="A0A9C7PVI1"/>
<feature type="compositionally biased region" description="Basic and acidic residues" evidence="2">
    <location>
        <begin position="426"/>
        <end position="440"/>
    </location>
</feature>
<reference evidence="4" key="2">
    <citation type="submission" date="2022-01" db="EMBL/GenBank/DDBJ databases">
        <authorList>
            <person name="Hirooka S."/>
            <person name="Miyagishima S.Y."/>
        </authorList>
    </citation>
    <scope>NUCLEOTIDE SEQUENCE</scope>
    <source>
        <strain evidence="4">NBRC 102759</strain>
    </source>
</reference>
<dbReference type="PROSITE" id="PS01159">
    <property type="entry name" value="WW_DOMAIN_1"/>
    <property type="match status" value="1"/>
</dbReference>
<dbReference type="EMBL" id="BQMJ01000017">
    <property type="protein sequence ID" value="GJQ10696.1"/>
    <property type="molecule type" value="Genomic_DNA"/>
</dbReference>
<dbReference type="SUPFAM" id="SSF51045">
    <property type="entry name" value="WW domain"/>
    <property type="match status" value="1"/>
</dbReference>
<feature type="region of interest" description="Disordered" evidence="2">
    <location>
        <begin position="162"/>
        <end position="187"/>
    </location>
</feature>
<sequence>MSYDDIRKQLDLLLGPNRDGVQREAPPTSFKDPRVCRYYLCGVCPHLLFSNTKADVGPCDKVHDDNLRKQYEEAKRQGEHVGYEEELERFCKKLISDVDRRIERAMRRLQVQYGIENERATDLLAYYPGPGRTLLGIIDEEGKEDLAKGVGGMIGQTEHYYSDREDDQDEDQQVSRPGEQAKGRTTLSTKGIKILAVDGSSIENSSSGAPVVTSGQHESNESSEKLDSTSLLNKEVQPDSVEDGTDAGKKHHSECSGDQGSLDQEKKDSELRVDATTVLAKEHSNVSSSSPILEAPEVWKEAKSPDGRSYWYNVATRESRWQPPVGVKLVPITSVRSTTSDGSHNTATNDSVLSGDVSANQQKLRVCAECGAFLSIFDSSRRLVDHFNGKMHMGFVTLRKKVKELEEESRHTRGSSYSGNFRTSRRREDFTSERSDFRRSENRRKRSHHSRSPQQHHSKRYRSPSNGSSDEERTRRSSHSYHHSRSSGSHRHRYR</sequence>
<feature type="region of interest" description="Disordered" evidence="2">
    <location>
        <begin position="405"/>
        <end position="495"/>
    </location>
</feature>
<dbReference type="InterPro" id="IPR004882">
    <property type="entry name" value="Luc7-rel"/>
</dbReference>
<dbReference type="OrthoDB" id="3650at2759"/>
<gene>
    <name evidence="4" type="ORF">GpartN1_g2487.t1</name>
</gene>